<evidence type="ECO:0000313" key="1">
    <source>
        <dbReference type="EMBL" id="AER67318.1"/>
    </source>
</evidence>
<evidence type="ECO:0000313" key="2">
    <source>
        <dbReference type="Proteomes" id="UP000005868"/>
    </source>
</evidence>
<reference evidence="2" key="1">
    <citation type="submission" date="2011-10" db="EMBL/GenBank/DDBJ databases">
        <title>The complete genome of chromosome of Thermovirga lienii DSM 17291.</title>
        <authorList>
            <consortium name="US DOE Joint Genome Institute (JGI-PGF)"/>
            <person name="Lucas S."/>
            <person name="Copeland A."/>
            <person name="Lapidus A."/>
            <person name="Glavina del Rio T."/>
            <person name="Dalin E."/>
            <person name="Tice H."/>
            <person name="Bruce D."/>
            <person name="Goodwin L."/>
            <person name="Pitluck S."/>
            <person name="Peters L."/>
            <person name="Mikhailova N."/>
            <person name="Saunders E."/>
            <person name="Kyrpides N."/>
            <person name="Mavromatis K."/>
            <person name="Ivanova N."/>
            <person name="Last F.I."/>
            <person name="Brettin T."/>
            <person name="Detter J.C."/>
            <person name="Han C."/>
            <person name="Larimer F."/>
            <person name="Land M."/>
            <person name="Hauser L."/>
            <person name="Markowitz V."/>
            <person name="Cheng J.-F."/>
            <person name="Hugenholtz P."/>
            <person name="Woyke T."/>
            <person name="Wu D."/>
            <person name="Spring S."/>
            <person name="Schroeder M."/>
            <person name="Brambilla E.-M."/>
            <person name="Klenk H.-P."/>
            <person name="Eisen J.A."/>
        </authorList>
    </citation>
    <scope>NUCLEOTIDE SEQUENCE [LARGE SCALE GENOMIC DNA]</scope>
    <source>
        <strain evidence="2">ATCC BAA-1197 / DSM 17291 / Cas60314</strain>
    </source>
</reference>
<accession>G7V7R4</accession>
<keyword evidence="2" id="KW-1185">Reference proteome</keyword>
<reference evidence="1 2" key="2">
    <citation type="journal article" date="2012" name="Stand. Genomic Sci.">
        <title>Genome sequence of the moderately thermophilic, amino-acid-degrading and sulfur-reducing bacterium Thermovirga lienii type strain (Cas60314(T)).</title>
        <authorList>
            <person name="Goker M."/>
            <person name="Saunders E."/>
            <person name="Lapidus A."/>
            <person name="Nolan M."/>
            <person name="Lucas S."/>
            <person name="Hammon N."/>
            <person name="Deshpande S."/>
            <person name="Cheng J.F."/>
            <person name="Han C."/>
            <person name="Tapia R."/>
            <person name="Goodwin L.A."/>
            <person name="Pitluck S."/>
            <person name="Liolios K."/>
            <person name="Mavromatis K."/>
            <person name="Pagani I."/>
            <person name="Ivanova N."/>
            <person name="Mikhailova N."/>
            <person name="Pati A."/>
            <person name="Chen A."/>
            <person name="Palaniappan K."/>
            <person name="Land M."/>
            <person name="Chang Y.J."/>
            <person name="Jeffries C.D."/>
            <person name="Brambilla E.M."/>
            <person name="Rohde M."/>
            <person name="Spring S."/>
            <person name="Detter J.C."/>
            <person name="Woyke T."/>
            <person name="Bristow J."/>
            <person name="Eisen J.A."/>
            <person name="Markowitz V."/>
            <person name="Hugenholtz P."/>
            <person name="Kyrpides N.C."/>
            <person name="Klenk H.P."/>
        </authorList>
    </citation>
    <scope>NUCLEOTIDE SEQUENCE [LARGE SCALE GENOMIC DNA]</scope>
    <source>
        <strain evidence="2">ATCC BAA-1197 / DSM 17291 / Cas60314</strain>
    </source>
</reference>
<sequence>MAATRFFALDYYYYLYFTPHRTDSGEVGYFVKAG</sequence>
<dbReference type="STRING" id="580340.Tlie_1596"/>
<dbReference type="HOGENOM" id="CLU_3376548_0_0_0"/>
<protein>
    <submittedName>
        <fullName evidence="1">Uncharacterized protein</fullName>
    </submittedName>
</protein>
<organism evidence="1 2">
    <name type="scientific">Thermovirga lienii (strain ATCC BAA-1197 / DSM 17291 / Cas60314)</name>
    <dbReference type="NCBI Taxonomy" id="580340"/>
    <lineage>
        <taxon>Bacteria</taxon>
        <taxon>Thermotogati</taxon>
        <taxon>Synergistota</taxon>
        <taxon>Synergistia</taxon>
        <taxon>Synergistales</taxon>
        <taxon>Thermovirgaceae</taxon>
        <taxon>Thermovirga</taxon>
    </lineage>
</organism>
<gene>
    <name evidence="1" type="ordered locus">Tlie_1596</name>
</gene>
<dbReference type="KEGG" id="tli:Tlie_1596"/>
<proteinExistence type="predicted"/>
<dbReference type="EMBL" id="CP003096">
    <property type="protein sequence ID" value="AER67318.1"/>
    <property type="molecule type" value="Genomic_DNA"/>
</dbReference>
<dbReference type="Proteomes" id="UP000005868">
    <property type="component" value="Chromosome"/>
</dbReference>
<name>G7V7R4_THELD</name>
<dbReference type="AlphaFoldDB" id="G7V7R4"/>